<dbReference type="WBParaSite" id="SMTH1_33810.1">
    <property type="protein sequence ID" value="SMTH1_33810.1"/>
    <property type="gene ID" value="SMTH1_33810"/>
</dbReference>
<sequence>MDKEIIKCNSQVNNNTNNEMNNNTITSTNSELSKYSGRHLAIADEWIQATEARYDSMENLLQSVRHDIDVLTERLDQTTPTSPELIRSTTTTTTTVRIGNKQTNIEEKSSPSKSEQLKVSSCPLQKEISQSSLVSHQKDLSDNLKCIPEKELLGLMADKDEFMDIRIRPIKNQLSNSNEDELFDSNNIRQFNDNRDDINPYNNSTTTANNNECSIGEDKYLTKTWRSPSDFNLHDPFYDNSYGFTNEPYDNCNTNNANQLRTMHYVKIRQMESSHRINDDINNDDDDDDEVIEYNFPSHDHHSMIETDLDDYQPDKQENSTTESENSLSPAISPTFGNLASDEIKLQNMIISNNDTVTLSISNKYLTENNSDVNNRNLNSEDFKVYDNGHSLTTIDEASEENDDDDWSSYEHEISINNGNSNNTTEKPMEDIKISKPSFEYYKDDKIPINSLENQGFKSSCTDSNDNNTDKQEHIIRQNENVNQIALENRQQQIETIKYNIDNNNSKTNSFVCNEKCISTSEYSQQSPNIVRLRPKKIDNSCITTNNFKSRPVSAEIRNINITNSNKKLEKSHSGSLTSMLSTISQEGVISEADSYVTVCSNLIGTGSEEAYITAQSDSDAFNEQTLYTNSHTDEENDYQTLSCKKVKTLSCRSQKRKYITDPDLDSQSASDLENDNETILDSTLTTSTPVTVTPKFTKLPSKLIASSENAVELKQNDNETFDEKTYIMDSNNNNNGNVCDMHKYEALSINIKDESNESEVNDNNKKISTASYKRVKLKRPNRSNNNLTDLLSDKLHYSDSDNESSDSISNSSSPSSFTSSSSSDDLNEAHYDTSQPESWIGTNVKQLGGVILPDMRRPNYHMTTNESKKKRLSKIVETSQSSLNDDDDNNDEDQQIISFSSVDENYKLPQSSSSSSLQRDEALFILPNVSSINTPTLSNNIFNSDTFKPEMINKNTRALTQSNNSLAENYEPVTPVLQYTDDNDKNILVSNQQNQQFSINQYRKENANLKSESNIVNLQSENNNNEYEKLNNSDKHVYNTEIIKPQEIIVTCKEDRSNRKEIIENHSEIMYNNIRLPQTSSSSMSSTYTRKEHFFPKHLNTNERPLLNEEKRSYRNNEHIQIIQSSNSPQMYTSNLYENNLTDSKHTNEIIQPNFHKSYSNEHHNCNIYEKNHDNQAFRSTNGLITIKDETKLNKPYENHTENFYDNELDEYTRINKTSGYVKNQPIMGATSSTILTKSPFIIEDRSRNIDNSNNTSLLHNKKTFETIKQPTSIHYYELTKAEQDDIQLASQRKSRILQGDCGNLDNLVHDSTKYKPGPILSEKESIDNQIITNLSVSENCRQNILEVREINGDRNYEPVQNYTSYKSVTIKDETHKPVIKSNEMTNDFSEHLPSNYNTGLYIKSEELRKVDKIKEPIELSNTSILKGELDHKHRQMSPSPPRHHHILSPSTVTSKPPTHYLPRTKWHLKPIPTDDEIRERLRSSSRRRQEERQSRSVQNSQSSAYRPRNSRSDSRYRFTDLDSAIAESRADTNEVTNQLNTESEPHSEARQSASLFDLDAQIQKARTPTTLSYQYSSGVYNIQNESNKLLTKKFFGDTKSYSSLLETDIDTGENFKRPVILETDLDKLNTQVSDGSFDAAIIDTYQDRTRSLYNLAYTRTPGAFRRQKSNEFGGNTVETSEVELIQSPNDQWQKAKSYQGLVNNEESDLQKVPPQYEVARYKKKTTSGGAQGLIDRLKEKARSTHELRIAQSLTKLHIPEWLDKANCLQTTSDLITTNTVKEYNTNERRTQFEHATQKHFPSPSYTPRTNKALISSLRSLSSIYKPSDNSLTNISNLSQKTIETVAEPIWPKSESLNPPNFVRPSQLIKQKSGQTNNYLRPIQSKLNNSMRSLSAQRYKSIESQDIRPQVAPRHNYTKGQGKLIELNPQDFIPKYEKRWCKEKLNGFNRATTEPPDKYDTNKSVLYLDNNSKLDRNQCNSRKKINLISSPNIITHKFNTNSKPTISLSNIKDVDHDSGTENSNEHQIISSEEDQKQYDVKYENVTTTTNVFVKPKEYLNQNSFESKQFIQKNASSIENCLSLDDSESKESSQMINPPDKVSCNELYSADADGETESEVTDGFDQLSDLTCLTSLLDTCSSRHRSLLANRPSALEHLLISVGWWPVYPEAEHRYLPPTAAEAISIAAHEFDIKEDSHRYEYLQLIAGPDSYKPLNLGEFGLNQLSGAIIRHPVDGLLYISCGKSTCSTKPLPVSQANKWCACANCFTLYCSNKCREECESNPNDHPSTCSFSRAKRVCCRLLRNLAPGQITGLTALAKTGMARLGRGGILLSFSLIKHAETFLQRSLEHSFVNEELDDTSIEKALHQWERFHQPSPGGLMAPPTYLTLNELEELDSSIANPCKSYNPSSSMVLIVVVCAYELIARKDGRPVHLFKQSLILPFPSHSNLRNKSEVVTLQNTQHIENPEISHVNVTTIKMDKQAIAAREAYMLRLQRMLRERGVSLRHHYPEIYTRIANFVETGIPFSSIRITFDDFLLQQQVNCIIQPMKDLYIEAVNNNNNQYLKGTEINKSSTNIQSKYVKSPKSNEIVLMNRKN</sequence>
<name>A0AA85B5M4_9TREM</name>
<feature type="compositionally biased region" description="Acidic residues" evidence="2">
    <location>
        <begin position="885"/>
        <end position="894"/>
    </location>
</feature>
<dbReference type="InterPro" id="IPR058586">
    <property type="entry name" value="Ajm-1"/>
</dbReference>
<dbReference type="Pfam" id="PF26649">
    <property type="entry name" value="Ajm-1"/>
    <property type="match status" value="1"/>
</dbReference>
<dbReference type="Proteomes" id="UP000050791">
    <property type="component" value="Unassembled WGS sequence"/>
</dbReference>
<feature type="region of interest" description="Disordered" evidence="2">
    <location>
        <begin position="102"/>
        <end position="121"/>
    </location>
</feature>
<organism evidence="4 5">
    <name type="scientific">Schistosoma mattheei</name>
    <dbReference type="NCBI Taxonomy" id="31246"/>
    <lineage>
        <taxon>Eukaryota</taxon>
        <taxon>Metazoa</taxon>
        <taxon>Spiralia</taxon>
        <taxon>Lophotrochozoa</taxon>
        <taxon>Platyhelminthes</taxon>
        <taxon>Trematoda</taxon>
        <taxon>Digenea</taxon>
        <taxon>Strigeidida</taxon>
        <taxon>Schistosomatoidea</taxon>
        <taxon>Schistosomatidae</taxon>
        <taxon>Schistosoma</taxon>
    </lineage>
</organism>
<feature type="compositionally biased region" description="Polar residues" evidence="2">
    <location>
        <begin position="111"/>
        <end position="121"/>
    </location>
</feature>
<protein>
    <recommendedName>
        <fullName evidence="3">Apical junction molecule ajm1 alpha/beta domain-containing protein</fullName>
    </recommendedName>
</protein>
<feature type="compositionally biased region" description="Polar residues" evidence="2">
    <location>
        <begin position="1535"/>
        <end position="1544"/>
    </location>
</feature>
<evidence type="ECO:0000259" key="3">
    <source>
        <dbReference type="Pfam" id="PF26649"/>
    </source>
</evidence>
<feature type="compositionally biased region" description="Basic and acidic residues" evidence="2">
    <location>
        <begin position="1512"/>
        <end position="1522"/>
    </location>
</feature>
<feature type="coiled-coil region" evidence="1">
    <location>
        <begin position="47"/>
        <end position="74"/>
    </location>
</feature>
<accession>A0AA85B5M4</accession>
<feature type="region of interest" description="Disordered" evidence="2">
    <location>
        <begin position="799"/>
        <end position="838"/>
    </location>
</feature>
<feature type="region of interest" description="Disordered" evidence="2">
    <location>
        <begin position="856"/>
        <end position="894"/>
    </location>
</feature>
<feature type="region of interest" description="Disordered" evidence="2">
    <location>
        <begin position="276"/>
        <end position="334"/>
    </location>
</feature>
<keyword evidence="1" id="KW-0175">Coiled coil</keyword>
<feature type="compositionally biased region" description="Acidic residues" evidence="2">
    <location>
        <begin position="281"/>
        <end position="292"/>
    </location>
</feature>
<feature type="compositionally biased region" description="Basic and acidic residues" evidence="2">
    <location>
        <begin position="1477"/>
        <end position="1496"/>
    </location>
</feature>
<feature type="region of interest" description="Disordered" evidence="2">
    <location>
        <begin position="1432"/>
        <end position="1554"/>
    </location>
</feature>
<evidence type="ECO:0000256" key="2">
    <source>
        <dbReference type="SAM" id="MobiDB-lite"/>
    </source>
</evidence>
<feature type="compositionally biased region" description="Low complexity" evidence="2">
    <location>
        <begin position="806"/>
        <end position="825"/>
    </location>
</feature>
<evidence type="ECO:0000256" key="1">
    <source>
        <dbReference type="SAM" id="Coils"/>
    </source>
</evidence>
<feature type="domain" description="Apical junction molecule ajm1 alpha/beta" evidence="3">
    <location>
        <begin position="2293"/>
        <end position="2422"/>
    </location>
</feature>
<evidence type="ECO:0000313" key="4">
    <source>
        <dbReference type="Proteomes" id="UP000050791"/>
    </source>
</evidence>
<reference evidence="5" key="1">
    <citation type="submission" date="2023-11" db="UniProtKB">
        <authorList>
            <consortium name="WormBaseParasite"/>
        </authorList>
    </citation>
    <scope>IDENTIFICATION</scope>
</reference>
<evidence type="ECO:0000313" key="5">
    <source>
        <dbReference type="WBParaSite" id="SMTH1_33810.1"/>
    </source>
</evidence>
<proteinExistence type="predicted"/>